<keyword evidence="3" id="KW-1185">Reference proteome</keyword>
<dbReference type="EMBL" id="BJVQ01000029">
    <property type="protein sequence ID" value="GEL47089.1"/>
    <property type="molecule type" value="Genomic_DNA"/>
</dbReference>
<protein>
    <submittedName>
        <fullName evidence="1">Uncharacterized protein</fullName>
    </submittedName>
</protein>
<evidence type="ECO:0000313" key="2">
    <source>
        <dbReference type="EMBL" id="MBB5474670.1"/>
    </source>
</evidence>
<dbReference type="AlphaFoldDB" id="A0A511FCV6"/>
<name>A0A511FCV6_9CELL</name>
<dbReference type="Proteomes" id="UP000564629">
    <property type="component" value="Unassembled WGS sequence"/>
</dbReference>
<dbReference type="Proteomes" id="UP000321723">
    <property type="component" value="Unassembled WGS sequence"/>
</dbReference>
<evidence type="ECO:0000313" key="3">
    <source>
        <dbReference type="Proteomes" id="UP000321723"/>
    </source>
</evidence>
<proteinExistence type="predicted"/>
<comment type="caution">
    <text evidence="1">The sequence shown here is derived from an EMBL/GenBank/DDBJ whole genome shotgun (WGS) entry which is preliminary data.</text>
</comment>
<reference evidence="1 3" key="1">
    <citation type="submission" date="2019-07" db="EMBL/GenBank/DDBJ databases">
        <title>Whole genome shotgun sequence of Cellulomonas hominis NBRC 16055.</title>
        <authorList>
            <person name="Hosoyama A."/>
            <person name="Uohara A."/>
            <person name="Ohji S."/>
            <person name="Ichikawa N."/>
        </authorList>
    </citation>
    <scope>NUCLEOTIDE SEQUENCE [LARGE SCALE GENOMIC DNA]</scope>
    <source>
        <strain evidence="1 3">NBRC 16055</strain>
    </source>
</reference>
<dbReference type="RefSeq" id="WP_146837887.1">
    <property type="nucleotide sequence ID" value="NZ_BJVQ01000029.1"/>
</dbReference>
<gene>
    <name evidence="1" type="ORF">CHO01_22050</name>
    <name evidence="2" type="ORF">HNR08_003406</name>
</gene>
<accession>A0A511FCV6</accession>
<organism evidence="1 3">
    <name type="scientific">Cellulomonas hominis</name>
    <dbReference type="NCBI Taxonomy" id="156981"/>
    <lineage>
        <taxon>Bacteria</taxon>
        <taxon>Bacillati</taxon>
        <taxon>Actinomycetota</taxon>
        <taxon>Actinomycetes</taxon>
        <taxon>Micrococcales</taxon>
        <taxon>Cellulomonadaceae</taxon>
        <taxon>Cellulomonas</taxon>
    </lineage>
</organism>
<evidence type="ECO:0000313" key="4">
    <source>
        <dbReference type="Proteomes" id="UP000564629"/>
    </source>
</evidence>
<dbReference type="EMBL" id="JACHDN010000001">
    <property type="protein sequence ID" value="MBB5474670.1"/>
    <property type="molecule type" value="Genomic_DNA"/>
</dbReference>
<sequence>MQRPAAEQPRTADGRFGVRPLAEAELVLGDPDGAGLDLSDLRADEVVDLANTPRWVLGSDPQFEDLASVLELDSCAYLGELADDTETFQSEMTAWAQKHCPEHAEAFVAFAMTELAAAGHALERVGTPEDLHRAYRLEATRARTLALVGDQLPASMAQALLSGLDRSAYGTGPAGAQRRTQVRAAIDRLRAEGVTVAESVEPGRGTVWKVAID</sequence>
<reference evidence="2 4" key="2">
    <citation type="submission" date="2020-08" db="EMBL/GenBank/DDBJ databases">
        <title>Sequencing the genomes of 1000 actinobacteria strains.</title>
        <authorList>
            <person name="Klenk H.-P."/>
        </authorList>
    </citation>
    <scope>NUCLEOTIDE SEQUENCE [LARGE SCALE GENOMIC DNA]</scope>
    <source>
        <strain evidence="2 4">DSM 9581</strain>
    </source>
</reference>
<evidence type="ECO:0000313" key="1">
    <source>
        <dbReference type="EMBL" id="GEL47089.1"/>
    </source>
</evidence>